<dbReference type="InterPro" id="IPR047777">
    <property type="entry name" value="LapA-like_RM"/>
</dbReference>
<name>A0AAW3ZVF4_9BACT</name>
<dbReference type="EMBL" id="LIWG01000023">
    <property type="protein sequence ID" value="MBE3608882.1"/>
    <property type="molecule type" value="Genomic_DNA"/>
</dbReference>
<keyword evidence="2" id="KW-1185">Reference proteome</keyword>
<reference evidence="1 2" key="1">
    <citation type="submission" date="2015-08" db="EMBL/GenBank/DDBJ databases">
        <title>Comparative genomics of the Campylobacter concisus group.</title>
        <authorList>
            <person name="Yee E."/>
            <person name="Chapman M.H."/>
            <person name="Huynh S."/>
            <person name="Bono J.L."/>
            <person name="On S.L."/>
            <person name="St Leger J."/>
            <person name="Foster G."/>
            <person name="Parker C.T."/>
            <person name="Miller W.G."/>
        </authorList>
    </citation>
    <scope>NUCLEOTIDE SEQUENCE [LARGE SCALE GENOMIC DNA]</scope>
    <source>
        <strain evidence="1 2">RM9337</strain>
    </source>
</reference>
<organism evidence="1 2">
    <name type="scientific">Campylobacter californiensis</name>
    <dbReference type="NCBI Taxonomy" id="1032243"/>
    <lineage>
        <taxon>Bacteria</taxon>
        <taxon>Pseudomonadati</taxon>
        <taxon>Campylobacterota</taxon>
        <taxon>Epsilonproteobacteria</taxon>
        <taxon>Campylobacterales</taxon>
        <taxon>Campylobacteraceae</taxon>
        <taxon>Campylobacter</taxon>
    </lineage>
</organism>
<proteinExistence type="predicted"/>
<dbReference type="RefSeq" id="WP_170017274.1">
    <property type="nucleotide sequence ID" value="NZ_LIWG01000023.1"/>
</dbReference>
<feature type="non-terminal residue" evidence="1">
    <location>
        <position position="125"/>
    </location>
</feature>
<dbReference type="Proteomes" id="UP000650616">
    <property type="component" value="Unassembled WGS sequence"/>
</dbReference>
<comment type="caution">
    <text evidence="1">The sequence shown here is derived from an EMBL/GenBank/DDBJ whole genome shotgun (WGS) entry which is preliminary data.</text>
</comment>
<evidence type="ECO:0000313" key="2">
    <source>
        <dbReference type="Proteomes" id="UP000650616"/>
    </source>
</evidence>
<evidence type="ECO:0000313" key="1">
    <source>
        <dbReference type="EMBL" id="MBE3608882.1"/>
    </source>
</evidence>
<sequence length="125" mass="12848">MAAQVGVVKQIIGSVVAVDENGKERALNVGDAIFLGETVKTQGGDSRAVLSMDNGENIEILENDTVAIDQSTTSNESFGADAIAELSDLQKAILAGESLDDLEETAAGVAGGNNSGTAQLNESYF</sequence>
<accession>A0AAW3ZVF4</accession>
<dbReference type="AlphaFoldDB" id="A0AAW3ZVF4"/>
<gene>
    <name evidence="1" type="ORF">CCAL9337_09180</name>
</gene>
<dbReference type="NCBIfam" id="NF033682">
    <property type="entry name" value="retention_LapA"/>
    <property type="match status" value="1"/>
</dbReference>
<protein>
    <submittedName>
        <fullName evidence="1">Retention module-containing protein</fullName>
    </submittedName>
</protein>